<dbReference type="InterPro" id="IPR009061">
    <property type="entry name" value="DNA-bd_dom_put_sf"/>
</dbReference>
<dbReference type="RefSeq" id="WP_139083624.1">
    <property type="nucleotide sequence ID" value="NZ_VDFV01000063.1"/>
</dbReference>
<protein>
    <submittedName>
        <fullName evidence="1">AlpA family phage regulatory protein</fullName>
    </submittedName>
</protein>
<dbReference type="EMBL" id="VDFV01000063">
    <property type="protein sequence ID" value="TNC61832.1"/>
    <property type="molecule type" value="Genomic_DNA"/>
</dbReference>
<dbReference type="SUPFAM" id="SSF46955">
    <property type="entry name" value="Putative DNA-binding domain"/>
    <property type="match status" value="1"/>
</dbReference>
<proteinExistence type="predicted"/>
<accession>A0A5C4N446</accession>
<dbReference type="Pfam" id="PF05930">
    <property type="entry name" value="Phage_AlpA"/>
    <property type="match status" value="1"/>
</dbReference>
<organism evidence="1 2">
    <name type="scientific">Rubellimicrobium roseum</name>
    <dbReference type="NCBI Taxonomy" id="687525"/>
    <lineage>
        <taxon>Bacteria</taxon>
        <taxon>Pseudomonadati</taxon>
        <taxon>Pseudomonadota</taxon>
        <taxon>Alphaproteobacteria</taxon>
        <taxon>Rhodobacterales</taxon>
        <taxon>Roseobacteraceae</taxon>
        <taxon>Rubellimicrobium</taxon>
    </lineage>
</organism>
<evidence type="ECO:0000313" key="1">
    <source>
        <dbReference type="EMBL" id="TNC61832.1"/>
    </source>
</evidence>
<dbReference type="PANTHER" id="PTHR36154:SF1">
    <property type="entry name" value="DNA-BINDING TRANSCRIPTIONAL ACTIVATOR ALPA"/>
    <property type="match status" value="1"/>
</dbReference>
<dbReference type="OrthoDB" id="9801242at2"/>
<dbReference type="PANTHER" id="PTHR36154">
    <property type="entry name" value="DNA-BINDING TRANSCRIPTIONAL ACTIVATOR ALPA"/>
    <property type="match status" value="1"/>
</dbReference>
<name>A0A5C4N446_9RHOB</name>
<sequence>MIEKHLNRREVEEIVGLSRASIYRLMERGEFPRPVRVTSKAVRWPESSIAQWIVERAQVAS</sequence>
<reference evidence="1 2" key="1">
    <citation type="submission" date="2019-06" db="EMBL/GenBank/DDBJ databases">
        <authorList>
            <person name="Jiang L."/>
        </authorList>
    </citation>
    <scope>NUCLEOTIDE SEQUENCE [LARGE SCALE GENOMIC DNA]</scope>
    <source>
        <strain evidence="1 2">YIM 48858</strain>
    </source>
</reference>
<keyword evidence="2" id="KW-1185">Reference proteome</keyword>
<evidence type="ECO:0000313" key="2">
    <source>
        <dbReference type="Proteomes" id="UP000305709"/>
    </source>
</evidence>
<dbReference type="Gene3D" id="1.10.238.160">
    <property type="match status" value="1"/>
</dbReference>
<dbReference type="AlphaFoldDB" id="A0A5C4N446"/>
<dbReference type="Proteomes" id="UP000305709">
    <property type="component" value="Unassembled WGS sequence"/>
</dbReference>
<dbReference type="InterPro" id="IPR052931">
    <property type="entry name" value="Prophage_regulatory_activator"/>
</dbReference>
<dbReference type="InterPro" id="IPR010260">
    <property type="entry name" value="AlpA"/>
</dbReference>
<comment type="caution">
    <text evidence="1">The sequence shown here is derived from an EMBL/GenBank/DDBJ whole genome shotgun (WGS) entry which is preliminary data.</text>
</comment>
<gene>
    <name evidence="1" type="ORF">FHG71_20845</name>
</gene>